<dbReference type="Pfam" id="PF03343">
    <property type="entry name" value="SART-1"/>
    <property type="match status" value="1"/>
</dbReference>
<dbReference type="GO" id="GO:0000481">
    <property type="term" value="P:maturation of 5S rRNA"/>
    <property type="evidence" value="ECO:0007669"/>
    <property type="project" value="TreeGrafter"/>
</dbReference>
<dbReference type="AlphaFoldDB" id="A0A814G4X7"/>
<dbReference type="OrthoDB" id="5583at2759"/>
<dbReference type="GO" id="GO:0045292">
    <property type="term" value="P:mRNA cis splicing, via spliceosome"/>
    <property type="evidence" value="ECO:0007669"/>
    <property type="project" value="TreeGrafter"/>
</dbReference>
<evidence type="ECO:0000313" key="8">
    <source>
        <dbReference type="EMBL" id="CAF3765898.1"/>
    </source>
</evidence>
<dbReference type="EMBL" id="CAJOBC010003079">
    <property type="protein sequence ID" value="CAF3765898.1"/>
    <property type="molecule type" value="Genomic_DNA"/>
</dbReference>
<evidence type="ECO:0000256" key="5">
    <source>
        <dbReference type="ARBA" id="ARBA00023242"/>
    </source>
</evidence>
<dbReference type="GO" id="GO:0046540">
    <property type="term" value="C:U4/U6 x U5 tri-snRNP complex"/>
    <property type="evidence" value="ECO:0007669"/>
    <property type="project" value="InterPro"/>
</dbReference>
<feature type="compositionally biased region" description="Acidic residues" evidence="6">
    <location>
        <begin position="850"/>
        <end position="859"/>
    </location>
</feature>
<dbReference type="Pfam" id="PF19252">
    <property type="entry name" value="HIND"/>
    <property type="match status" value="1"/>
</dbReference>
<keyword evidence="9" id="KW-1185">Reference proteome</keyword>
<keyword evidence="4" id="KW-0508">mRNA splicing</keyword>
<evidence type="ECO:0000256" key="6">
    <source>
        <dbReference type="SAM" id="MobiDB-lite"/>
    </source>
</evidence>
<reference evidence="7" key="1">
    <citation type="submission" date="2021-02" db="EMBL/GenBank/DDBJ databases">
        <authorList>
            <person name="Nowell W R."/>
        </authorList>
    </citation>
    <scope>NUCLEOTIDE SEQUENCE</scope>
</reference>
<dbReference type="Proteomes" id="UP000681722">
    <property type="component" value="Unassembled WGS sequence"/>
</dbReference>
<keyword evidence="3" id="KW-0507">mRNA processing</keyword>
<evidence type="ECO:0000256" key="2">
    <source>
        <dbReference type="ARBA" id="ARBA00006076"/>
    </source>
</evidence>
<keyword evidence="5" id="KW-0539">Nucleus</keyword>
<dbReference type="PANTHER" id="PTHR14152:SF5">
    <property type="entry name" value="U4_U6.U5 TRI-SNRNP-ASSOCIATED PROTEIN 1"/>
    <property type="match status" value="1"/>
</dbReference>
<feature type="region of interest" description="Disordered" evidence="6">
    <location>
        <begin position="1084"/>
        <end position="1107"/>
    </location>
</feature>
<evidence type="ECO:0000313" key="7">
    <source>
        <dbReference type="EMBL" id="CAF0994122.1"/>
    </source>
</evidence>
<protein>
    <recommendedName>
        <fullName evidence="10">U4/U6.U5 tri-snRNP-associated protein 1</fullName>
    </recommendedName>
</protein>
<evidence type="ECO:0000256" key="1">
    <source>
        <dbReference type="ARBA" id="ARBA00004123"/>
    </source>
</evidence>
<evidence type="ECO:0000256" key="4">
    <source>
        <dbReference type="ARBA" id="ARBA00023187"/>
    </source>
</evidence>
<name>A0A814G4X7_9BILA</name>
<dbReference type="InterPro" id="IPR005011">
    <property type="entry name" value="SNU66/SART1"/>
</dbReference>
<proteinExistence type="inferred from homology"/>
<evidence type="ECO:0008006" key="10">
    <source>
        <dbReference type="Google" id="ProtNLM"/>
    </source>
</evidence>
<feature type="region of interest" description="Disordered" evidence="6">
    <location>
        <begin position="1201"/>
        <end position="1220"/>
    </location>
</feature>
<feature type="compositionally biased region" description="Acidic residues" evidence="6">
    <location>
        <begin position="79"/>
        <end position="89"/>
    </location>
</feature>
<comment type="subcellular location">
    <subcellularLocation>
        <location evidence="1">Nucleus</location>
    </subcellularLocation>
</comment>
<feature type="region of interest" description="Disordered" evidence="6">
    <location>
        <begin position="585"/>
        <end position="611"/>
    </location>
</feature>
<evidence type="ECO:0000256" key="3">
    <source>
        <dbReference type="ARBA" id="ARBA00022664"/>
    </source>
</evidence>
<dbReference type="Proteomes" id="UP000663829">
    <property type="component" value="Unassembled WGS sequence"/>
</dbReference>
<sequence length="1277" mass="144756">MGSNTKKHKSSKEHKHRQRENIERKAAREDAQSPPSAQDSSAAVGDTERTSLSVSETNKLRAQLGMKPLAGVSEKVSEQDGETVIDNGEDVFTHRPAVSLTEKKRSEQIKNKVLLHKEKRQLQEKFLSTKSLGTADSNESTSAWIEKQRLADIEKRKAAERAKLLQQMDEEFGLEELVKEETEKLIKSKEKKYTARDLTGLRIEHSADTFKEGQQIILTLKDQRILREKKPGEPDTLEDDEDVLINVNIADDERTTEKIEGKKKKTGRYRAYKDEDNDVDKFGLLTEARLLDQYDDKKKSSFKLESGGKYDLSDEKIMSDMRKEFHSRMQTLELPAMKLASEFYTQEEIEQFKKPKKVIKKKLRTRKILKADDLLAMDVAAVSASRHHRDNTSAAGPVTTAKGNATRQKDRTNGLVIDELKREDDDVMASDIIGPDDDDNLSDFALEDDAFKELQDVVNKTMKLKTKVTHVHTAEKALSSLIEERDRKMKMEIKEEPMEVSTVAVPNQDKPEGLILDTMSEFCRNLGEDAATSVSSAMAMGANTSIPVTKFNRPSTIRSRIQRPQREALALDHDDELLEYAMAVEQEDDDDEDNNNRMNGDDENPDGSVKPFRLEDSVLDEEPGLDRGLANALRLVEQKGYLEKDKGRQNARMTSEISAKHFTVEEKNYYDIDDKYARRDRYSGPLTDFKEKEAYRPEVKLEYVDDTGRRMNRKEAFRYLSHRFHGKGSGKKKTEKRTKKLIEEELMKKMSSVDTPLNTVALLQQKQAQLQQPYITLSTTRMREQGPQYILVFDFRSLLHLMTDTIVTNTVNANDDISHIENEQATLDHNLTSVTITENEKDDEWKSMDGNDDDEAEEETKEIKNENYFPDEDDKHSSDWANFASFKNDDKDIHQENNINLSETTVTKEENDDEWADFEYNTTPSQPTIVDSTLTKNNEEDVEFGDFNEGHISAESNSFVEEETKPLPSSIHDVSGSIDHIESIIQTCFSYSSSPLSTIEFCEYSELPTFTNNNNNTTLSSCLKPCLNVWNVLSNISNDPYGLKFQWRKSNSERFFHQALGVNERYRTKTTPLMPEILQPEKIKSTMSNNSAQDELENKNKPSSSLNPHFDWKASGLENPLAGKLYQTNSVVVRIGVYCAISVQTVSLPSNSISKTNEDEGNETYVFDANKTLDLDYFHPSKPSDLTSSSSVKISSISLPTSSQINGEHSSSTKTSVPPIKTTGLFPGSSSSSITTINNDEAKRILDSLPNLSFMSAKNLMFSVRLNGGNDETTSLY</sequence>
<organism evidence="7 9">
    <name type="scientific">Didymodactylos carnosus</name>
    <dbReference type="NCBI Taxonomy" id="1234261"/>
    <lineage>
        <taxon>Eukaryota</taxon>
        <taxon>Metazoa</taxon>
        <taxon>Spiralia</taxon>
        <taxon>Gnathifera</taxon>
        <taxon>Rotifera</taxon>
        <taxon>Eurotatoria</taxon>
        <taxon>Bdelloidea</taxon>
        <taxon>Philodinida</taxon>
        <taxon>Philodinidae</taxon>
        <taxon>Didymodactylos</taxon>
    </lineage>
</organism>
<dbReference type="InterPro" id="IPR045347">
    <property type="entry name" value="HIND"/>
</dbReference>
<feature type="compositionally biased region" description="Polar residues" evidence="6">
    <location>
        <begin position="1204"/>
        <end position="1216"/>
    </location>
</feature>
<feature type="compositionally biased region" description="Basic residues" evidence="6">
    <location>
        <begin position="1"/>
        <end position="18"/>
    </location>
</feature>
<dbReference type="PANTHER" id="PTHR14152">
    <property type="entry name" value="SQUAMOUS CELL CARCINOMA ANTIGEN RECOGNISED BY CYTOTOXIC T LYMPHOCYTES"/>
    <property type="match status" value="1"/>
</dbReference>
<gene>
    <name evidence="7" type="ORF">GPM918_LOCUS13407</name>
    <name evidence="8" type="ORF">SRO942_LOCUS13409</name>
</gene>
<feature type="region of interest" description="Disordered" evidence="6">
    <location>
        <begin position="1"/>
        <end position="91"/>
    </location>
</feature>
<comment type="caution">
    <text evidence="7">The sequence shown here is derived from an EMBL/GenBank/DDBJ whole genome shotgun (WGS) entry which is preliminary data.</text>
</comment>
<accession>A0A814G4X7</accession>
<feature type="compositionally biased region" description="Basic and acidic residues" evidence="6">
    <location>
        <begin position="19"/>
        <end position="31"/>
    </location>
</feature>
<feature type="region of interest" description="Disordered" evidence="6">
    <location>
        <begin position="840"/>
        <end position="859"/>
    </location>
</feature>
<dbReference type="EMBL" id="CAJNOQ010003078">
    <property type="protein sequence ID" value="CAF0994122.1"/>
    <property type="molecule type" value="Genomic_DNA"/>
</dbReference>
<evidence type="ECO:0000313" key="9">
    <source>
        <dbReference type="Proteomes" id="UP000663829"/>
    </source>
</evidence>
<comment type="similarity">
    <text evidence="2">Belongs to the SNU66/SART1 family.</text>
</comment>
<feature type="compositionally biased region" description="Low complexity" evidence="6">
    <location>
        <begin position="32"/>
        <end position="43"/>
    </location>
</feature>